<sequence>MKRNNKLFLGVTVTVCLFIVSSYLLLSHLRLDKPVFMKHYYEAPVNRESNSSLANPLPFSYITNRNDSRVVVGLEFLDYPDIEIYASEHQEGMDGQYIENQMNTLGYGVGPYSIRHVNWEIGYLPEDMSINEIELSDVRVLFDDSNELITNIGEIHLREQPNAMDALNHQYVSSSSDGQSLSRFLVTEDITLSSIESPLLSRFKDRLEIKINEEPISDAVGKEFKQGEYLTVSSEIAPTGEELSDDRLFSIQPLMSFKHENGTYSEYPILNLNDTRLEYSVSNIYKFVNERGVN</sequence>
<evidence type="ECO:0000313" key="2">
    <source>
        <dbReference type="EMBL" id="GAA0361566.1"/>
    </source>
</evidence>
<dbReference type="Proteomes" id="UP001501166">
    <property type="component" value="Unassembled WGS sequence"/>
</dbReference>
<dbReference type="EMBL" id="BAAACW010000077">
    <property type="protein sequence ID" value="GAA0361566.1"/>
    <property type="molecule type" value="Genomic_DNA"/>
</dbReference>
<dbReference type="RefSeq" id="WP_343754846.1">
    <property type="nucleotide sequence ID" value="NZ_BAAACW010000077.1"/>
</dbReference>
<keyword evidence="1" id="KW-0812">Transmembrane</keyword>
<gene>
    <name evidence="2" type="ORF">GCM10008932_12700</name>
</gene>
<reference evidence="2 3" key="1">
    <citation type="journal article" date="2019" name="Int. J. Syst. Evol. Microbiol.">
        <title>The Global Catalogue of Microorganisms (GCM) 10K type strain sequencing project: providing services to taxonomists for standard genome sequencing and annotation.</title>
        <authorList>
            <consortium name="The Broad Institute Genomics Platform"/>
            <consortium name="The Broad Institute Genome Sequencing Center for Infectious Disease"/>
            <person name="Wu L."/>
            <person name="Ma J."/>
        </authorList>
    </citation>
    <scope>NUCLEOTIDE SEQUENCE [LARGE SCALE GENOMIC DNA]</scope>
    <source>
        <strain evidence="2 3">JCM 12662</strain>
    </source>
</reference>
<comment type="caution">
    <text evidence="2">The sequence shown here is derived from an EMBL/GenBank/DDBJ whole genome shotgun (WGS) entry which is preliminary data.</text>
</comment>
<accession>A0ABN0XDJ0</accession>
<name>A0ABN0XDJ0_9LACT</name>
<keyword evidence="3" id="KW-1185">Reference proteome</keyword>
<feature type="transmembrane region" description="Helical" evidence="1">
    <location>
        <begin position="7"/>
        <end position="26"/>
    </location>
</feature>
<protein>
    <submittedName>
        <fullName evidence="2">Uncharacterized protein</fullName>
    </submittedName>
</protein>
<organism evidence="2 3">
    <name type="scientific">Alkalibacterium iburiense</name>
    <dbReference type="NCBI Taxonomy" id="290589"/>
    <lineage>
        <taxon>Bacteria</taxon>
        <taxon>Bacillati</taxon>
        <taxon>Bacillota</taxon>
        <taxon>Bacilli</taxon>
        <taxon>Lactobacillales</taxon>
        <taxon>Carnobacteriaceae</taxon>
        <taxon>Alkalibacterium</taxon>
    </lineage>
</organism>
<proteinExistence type="predicted"/>
<keyword evidence="1" id="KW-1133">Transmembrane helix</keyword>
<evidence type="ECO:0000313" key="3">
    <source>
        <dbReference type="Proteomes" id="UP001501166"/>
    </source>
</evidence>
<evidence type="ECO:0000256" key="1">
    <source>
        <dbReference type="SAM" id="Phobius"/>
    </source>
</evidence>
<keyword evidence="1" id="KW-0472">Membrane</keyword>